<protein>
    <recommendedName>
        <fullName evidence="3">glucan endo-1,3-beta-D-glucosidase</fullName>
        <ecNumber evidence="3">3.2.1.39</ecNumber>
    </recommendedName>
</protein>
<evidence type="ECO:0000256" key="4">
    <source>
        <dbReference type="ARBA" id="ARBA00022801"/>
    </source>
</evidence>
<dbReference type="InterPro" id="IPR044965">
    <property type="entry name" value="Glyco_hydro_17_plant"/>
</dbReference>
<keyword evidence="9" id="KW-1185">Reference proteome</keyword>
<dbReference type="Pfam" id="PF00332">
    <property type="entry name" value="Glyco_hydro_17"/>
    <property type="match status" value="1"/>
</dbReference>
<reference evidence="8" key="1">
    <citation type="submission" date="2019-09" db="EMBL/GenBank/DDBJ databases">
        <title>Draft genome information of white flower Hibiscus syriacus.</title>
        <authorList>
            <person name="Kim Y.-M."/>
        </authorList>
    </citation>
    <scope>NUCLEOTIDE SEQUENCE [LARGE SCALE GENOMIC DNA]</scope>
    <source>
        <strain evidence="8">YM2019G1</strain>
    </source>
</reference>
<proteinExistence type="inferred from homology"/>
<organism evidence="8 9">
    <name type="scientific">Hibiscus syriacus</name>
    <name type="common">Rose of Sharon</name>
    <dbReference type="NCBI Taxonomy" id="106335"/>
    <lineage>
        <taxon>Eukaryota</taxon>
        <taxon>Viridiplantae</taxon>
        <taxon>Streptophyta</taxon>
        <taxon>Embryophyta</taxon>
        <taxon>Tracheophyta</taxon>
        <taxon>Spermatophyta</taxon>
        <taxon>Magnoliopsida</taxon>
        <taxon>eudicotyledons</taxon>
        <taxon>Gunneridae</taxon>
        <taxon>Pentapetalae</taxon>
        <taxon>rosids</taxon>
        <taxon>malvids</taxon>
        <taxon>Malvales</taxon>
        <taxon>Malvaceae</taxon>
        <taxon>Malvoideae</taxon>
        <taxon>Hibiscus</taxon>
    </lineage>
</organism>
<dbReference type="Proteomes" id="UP000436088">
    <property type="component" value="Unassembled WGS sequence"/>
</dbReference>
<comment type="caution">
    <text evidence="8">The sequence shown here is derived from an EMBL/GenBank/DDBJ whole genome shotgun (WGS) entry which is preliminary data.</text>
</comment>
<evidence type="ECO:0000313" key="8">
    <source>
        <dbReference type="EMBL" id="KAE8683290.1"/>
    </source>
</evidence>
<evidence type="ECO:0000256" key="3">
    <source>
        <dbReference type="ARBA" id="ARBA00012780"/>
    </source>
</evidence>
<name>A0A6A2YVH1_HIBSY</name>
<evidence type="ECO:0000256" key="2">
    <source>
        <dbReference type="ARBA" id="ARBA00008773"/>
    </source>
</evidence>
<sequence length="178" mass="20136">MTVTIPNGEIPNLNNVGAATAWVNTNIRPFHLQMKDQIYICYNSTCPKYVPRLTRFRVDYAKSFELLLLYLRETKSPLMINPYPYFELNVMENNVDYAFNSFLDNTFSALAVGYGDVDIVIGETGWPSVSDPGNFAAIIDNAASYNGHLIQKIVFGFGTPLMSNRTFDAYIFALFNEK</sequence>
<keyword evidence="4 7" id="KW-0378">Hydrolase</keyword>
<dbReference type="AlphaFoldDB" id="A0A6A2YVH1"/>
<dbReference type="GO" id="GO:0005975">
    <property type="term" value="P:carbohydrate metabolic process"/>
    <property type="evidence" value="ECO:0007669"/>
    <property type="project" value="InterPro"/>
</dbReference>
<dbReference type="InterPro" id="IPR000490">
    <property type="entry name" value="Glyco_hydro_17"/>
</dbReference>
<evidence type="ECO:0000256" key="5">
    <source>
        <dbReference type="ARBA" id="ARBA00023295"/>
    </source>
</evidence>
<dbReference type="GO" id="GO:0042973">
    <property type="term" value="F:glucan endo-1,3-beta-D-glucosidase activity"/>
    <property type="evidence" value="ECO:0007669"/>
    <property type="project" value="UniProtKB-EC"/>
</dbReference>
<dbReference type="SUPFAM" id="SSF51445">
    <property type="entry name" value="(Trans)glycosidases"/>
    <property type="match status" value="1"/>
</dbReference>
<accession>A0A6A2YVH1</accession>
<keyword evidence="5 7" id="KW-0326">Glycosidase</keyword>
<dbReference type="InterPro" id="IPR017853">
    <property type="entry name" value="GH"/>
</dbReference>
<dbReference type="PROSITE" id="PS00587">
    <property type="entry name" value="GLYCOSYL_HYDROL_F17"/>
    <property type="match status" value="1"/>
</dbReference>
<evidence type="ECO:0000256" key="7">
    <source>
        <dbReference type="RuleBase" id="RU004336"/>
    </source>
</evidence>
<comment type="similarity">
    <text evidence="2 6">Belongs to the glycosyl hydrolase 17 family.</text>
</comment>
<comment type="catalytic activity">
    <reaction evidence="1">
        <text>Hydrolysis of (1-&gt;3)-beta-D-glucosidic linkages in (1-&gt;3)-beta-D-glucans.</text>
        <dbReference type="EC" id="3.2.1.39"/>
    </reaction>
</comment>
<dbReference type="PANTHER" id="PTHR32227">
    <property type="entry name" value="GLUCAN ENDO-1,3-BETA-GLUCOSIDASE BG1-RELATED-RELATED"/>
    <property type="match status" value="1"/>
</dbReference>
<dbReference type="Gene3D" id="3.20.20.80">
    <property type="entry name" value="Glycosidases"/>
    <property type="match status" value="1"/>
</dbReference>
<evidence type="ECO:0000256" key="6">
    <source>
        <dbReference type="RuleBase" id="RU004335"/>
    </source>
</evidence>
<evidence type="ECO:0000313" key="9">
    <source>
        <dbReference type="Proteomes" id="UP000436088"/>
    </source>
</evidence>
<evidence type="ECO:0000256" key="1">
    <source>
        <dbReference type="ARBA" id="ARBA00000382"/>
    </source>
</evidence>
<dbReference type="EC" id="3.2.1.39" evidence="3"/>
<gene>
    <name evidence="8" type="ORF">F3Y22_tig00111213pilonHSYRG00677</name>
</gene>
<dbReference type="EMBL" id="VEPZ02001271">
    <property type="protein sequence ID" value="KAE8683290.1"/>
    <property type="molecule type" value="Genomic_DNA"/>
</dbReference>